<evidence type="ECO:0000256" key="1">
    <source>
        <dbReference type="SAM" id="SignalP"/>
    </source>
</evidence>
<feature type="chain" id="PRO_5039405115" evidence="1">
    <location>
        <begin position="18"/>
        <end position="72"/>
    </location>
</feature>
<evidence type="ECO:0000313" key="3">
    <source>
        <dbReference type="Proteomes" id="UP000193907"/>
    </source>
</evidence>
<sequence>MALQLGVMLLMSSPEFAVNLMRFSEITKDPRCQVCAGEVFCRFSGRIGGIAAKVTTCNQVFGIDFELLRGHV</sequence>
<dbReference type="STRING" id="28045.AWB95_08820"/>
<keyword evidence="1" id="KW-0732">Signal</keyword>
<comment type="caution">
    <text evidence="2">The sequence shown here is derived from an EMBL/GenBank/DDBJ whole genome shotgun (WGS) entry which is preliminary data.</text>
</comment>
<organism evidence="2 3">
    <name type="scientific">Mycobacterium celatum</name>
    <dbReference type="NCBI Taxonomy" id="28045"/>
    <lineage>
        <taxon>Bacteria</taxon>
        <taxon>Bacillati</taxon>
        <taxon>Actinomycetota</taxon>
        <taxon>Actinomycetes</taxon>
        <taxon>Mycobacteriales</taxon>
        <taxon>Mycobacteriaceae</taxon>
        <taxon>Mycobacterium</taxon>
    </lineage>
</organism>
<protein>
    <submittedName>
        <fullName evidence="2">Uncharacterized protein</fullName>
    </submittedName>
</protein>
<keyword evidence="3" id="KW-1185">Reference proteome</keyword>
<gene>
    <name evidence="2" type="ORF">AWB95_08820</name>
</gene>
<dbReference type="Proteomes" id="UP000193907">
    <property type="component" value="Unassembled WGS sequence"/>
</dbReference>
<dbReference type="AlphaFoldDB" id="A0A1X1RSQ7"/>
<name>A0A1X1RSQ7_MYCCE</name>
<feature type="signal peptide" evidence="1">
    <location>
        <begin position="1"/>
        <end position="17"/>
    </location>
</feature>
<accession>A0A1X1RSQ7</accession>
<reference evidence="2 3" key="1">
    <citation type="submission" date="2016-01" db="EMBL/GenBank/DDBJ databases">
        <title>The new phylogeny of the genus Mycobacterium.</title>
        <authorList>
            <person name="Tarcisio F."/>
            <person name="Conor M."/>
            <person name="Antonella G."/>
            <person name="Elisabetta G."/>
            <person name="Giulia F.S."/>
            <person name="Sara T."/>
            <person name="Anna F."/>
            <person name="Clotilde B."/>
            <person name="Roberto B."/>
            <person name="Veronica D.S."/>
            <person name="Fabio R."/>
            <person name="Monica P."/>
            <person name="Olivier J."/>
            <person name="Enrico T."/>
            <person name="Nicola S."/>
        </authorList>
    </citation>
    <scope>NUCLEOTIDE SEQUENCE [LARGE SCALE GENOMIC DNA]</scope>
    <source>
        <strain evidence="2 3">DSM 44243</strain>
    </source>
</reference>
<proteinExistence type="predicted"/>
<dbReference type="EMBL" id="LQOM01000024">
    <property type="protein sequence ID" value="ORV14714.1"/>
    <property type="molecule type" value="Genomic_DNA"/>
</dbReference>
<evidence type="ECO:0000313" key="2">
    <source>
        <dbReference type="EMBL" id="ORV14714.1"/>
    </source>
</evidence>